<dbReference type="RefSeq" id="WP_012370251.1">
    <property type="nucleotide sequence ID" value="NC_010556.1"/>
</dbReference>
<organism evidence="5 6">
    <name type="scientific">Exiguobacterium sibiricum (strain DSM 17290 / CCUG 55495 / CIP 109462 / JCM 13490 / 255-15)</name>
    <dbReference type="NCBI Taxonomy" id="262543"/>
    <lineage>
        <taxon>Bacteria</taxon>
        <taxon>Bacillati</taxon>
        <taxon>Bacillota</taxon>
        <taxon>Bacilli</taxon>
        <taxon>Bacillales</taxon>
        <taxon>Bacillales Family XII. Incertae Sedis</taxon>
        <taxon>Exiguobacterium</taxon>
    </lineage>
</organism>
<proteinExistence type="inferred from homology"/>
<reference evidence="5 6" key="2">
    <citation type="journal article" date="2008" name="BMC Genomics">
        <title>Architecture of thermal adaptation in an Exiguobacterium sibiricum strain isolated from 3 million year old permafrost: a genome and transcriptome approach.</title>
        <authorList>
            <person name="Rodrigues D.F."/>
            <person name="Ivanova N."/>
            <person name="He Z."/>
            <person name="Huebner M."/>
            <person name="Zhou J."/>
            <person name="Tiedje J.M."/>
        </authorList>
    </citation>
    <scope>NUCLEOTIDE SEQUENCE [LARGE SCALE GENOMIC DNA]</scope>
    <source>
        <strain evidence="6">DSM 17290 / CIP 109462 / JCM 13490 / 255-15</strain>
    </source>
</reference>
<reference evidence="5 6" key="1">
    <citation type="journal article" date="2006" name="Extremophiles">
        <title>Characterization of Exiguobacterium isolates from the Siberian permafrost. Description of Exiguobacterium sibiricum sp. nov.</title>
        <authorList>
            <person name="Rodrigues D.F."/>
            <person name="Goris J."/>
            <person name="Vishnivetskaya T."/>
            <person name="Gilichinsky D."/>
            <person name="Thomashow M.F."/>
            <person name="Tiedje J.M."/>
        </authorList>
    </citation>
    <scope>NUCLEOTIDE SEQUENCE [LARGE SCALE GENOMIC DNA]</scope>
    <source>
        <strain evidence="6">DSM 17290 / CIP 109462 / JCM 13490 / 255-15</strain>
    </source>
</reference>
<keyword evidence="6" id="KW-1185">Reference proteome</keyword>
<sequence length="234" mass="25162">MSTQYALVTGANKGIGLEIVRQLAEQDYHVFLAARDEANGQSAVASLASDKVTFVQLDVTDPASIEHAKQQILAVTDRLNLLINNAGIALDFGQTPITVDVDVLRQIFDVNYFGTFQVTQTFYPLLSNGKIINVTTDMSSQTSFAEGRIHPLNVLGYNSSKTALNAITLSLGTQFQENGPEIFGVTPGFTSTDLNGNAPGGKTTAEGAAVIVRYALDETNYNGKILNDQGIMPW</sequence>
<reference evidence="6" key="3">
    <citation type="submission" date="2008-04" db="EMBL/GenBank/DDBJ databases">
        <title>Complete sequence of chromosome of Exiguobacterium sibiricum 255-15.</title>
        <authorList>
            <consortium name="US DOE Joint Genome Institute"/>
            <person name="Copeland A."/>
            <person name="Lucas S."/>
            <person name="Lapidus A."/>
            <person name="Glavina del Rio T."/>
            <person name="Dalin E."/>
            <person name="Tice H."/>
            <person name="Bruce D."/>
            <person name="Goodwin L."/>
            <person name="Pitluck S."/>
            <person name="Kiss H."/>
            <person name="Chertkov O."/>
            <person name="Monk C."/>
            <person name="Brettin T."/>
            <person name="Detter J.C."/>
            <person name="Han C."/>
            <person name="Kuske C.R."/>
            <person name="Schmutz J."/>
            <person name="Larimer F."/>
            <person name="Land M."/>
            <person name="Hauser L."/>
            <person name="Kyrpides N."/>
            <person name="Mikhailova N."/>
            <person name="Vishnivetskaya T."/>
            <person name="Rodrigues D.F."/>
            <person name="Gilichinsky D."/>
            <person name="Tiedje J."/>
            <person name="Richardson P."/>
        </authorList>
    </citation>
    <scope>NUCLEOTIDE SEQUENCE [LARGE SCALE GENOMIC DNA]</scope>
    <source>
        <strain evidence="6">DSM 17290 / CIP 109462 / JCM 13490 / 255-15</strain>
    </source>
</reference>
<evidence type="ECO:0000256" key="4">
    <source>
        <dbReference type="RuleBase" id="RU000363"/>
    </source>
</evidence>
<keyword evidence="3" id="KW-0560">Oxidoreductase</keyword>
<dbReference type="GO" id="GO:0016491">
    <property type="term" value="F:oxidoreductase activity"/>
    <property type="evidence" value="ECO:0007669"/>
    <property type="project" value="UniProtKB-KW"/>
</dbReference>
<dbReference type="EMBL" id="CP001022">
    <property type="protein sequence ID" value="ACB60830.1"/>
    <property type="molecule type" value="Genomic_DNA"/>
</dbReference>
<evidence type="ECO:0000313" key="5">
    <source>
        <dbReference type="EMBL" id="ACB60830.1"/>
    </source>
</evidence>
<accession>B1YFF4</accession>
<evidence type="ECO:0000313" key="6">
    <source>
        <dbReference type="Proteomes" id="UP000001681"/>
    </source>
</evidence>
<dbReference type="Pfam" id="PF00106">
    <property type="entry name" value="adh_short"/>
    <property type="match status" value="1"/>
</dbReference>
<dbReference type="SUPFAM" id="SSF51735">
    <property type="entry name" value="NAD(P)-binding Rossmann-fold domains"/>
    <property type="match status" value="1"/>
</dbReference>
<evidence type="ECO:0000256" key="2">
    <source>
        <dbReference type="ARBA" id="ARBA00022857"/>
    </source>
</evidence>
<evidence type="ECO:0000256" key="1">
    <source>
        <dbReference type="ARBA" id="ARBA00006484"/>
    </source>
</evidence>
<gene>
    <name evidence="5" type="ordered locus">Exig_1358</name>
</gene>
<dbReference type="STRING" id="262543.Exig_1358"/>
<dbReference type="eggNOG" id="COG1028">
    <property type="taxonomic scope" value="Bacteria"/>
</dbReference>
<dbReference type="PANTHER" id="PTHR43490:SF99">
    <property type="entry name" value="SHORT-CHAIN DEHYDROGENASE_REDUCTASE"/>
    <property type="match status" value="1"/>
</dbReference>
<dbReference type="PRINTS" id="PR00081">
    <property type="entry name" value="GDHRDH"/>
</dbReference>
<dbReference type="AlphaFoldDB" id="B1YFF4"/>
<keyword evidence="2" id="KW-0521">NADP</keyword>
<dbReference type="Proteomes" id="UP000001681">
    <property type="component" value="Chromosome"/>
</dbReference>
<protein>
    <submittedName>
        <fullName evidence="5">Short-chain dehydrogenase/reductase SDR</fullName>
    </submittedName>
</protein>
<dbReference type="InterPro" id="IPR002347">
    <property type="entry name" value="SDR_fam"/>
</dbReference>
<dbReference type="Gene3D" id="3.40.50.720">
    <property type="entry name" value="NAD(P)-binding Rossmann-like Domain"/>
    <property type="match status" value="1"/>
</dbReference>
<name>B1YFF4_EXIS2</name>
<dbReference type="HOGENOM" id="CLU_010194_9_0_9"/>
<dbReference type="KEGG" id="esi:Exig_1358"/>
<evidence type="ECO:0000256" key="3">
    <source>
        <dbReference type="ARBA" id="ARBA00023002"/>
    </source>
</evidence>
<comment type="similarity">
    <text evidence="1 4">Belongs to the short-chain dehydrogenases/reductases (SDR) family.</text>
</comment>
<dbReference type="InterPro" id="IPR036291">
    <property type="entry name" value="NAD(P)-bd_dom_sf"/>
</dbReference>
<dbReference type="OrthoDB" id="5786478at2"/>
<dbReference type="PRINTS" id="PR00080">
    <property type="entry name" value="SDRFAMILY"/>
</dbReference>
<dbReference type="PANTHER" id="PTHR43490">
    <property type="entry name" value="(+)-NEOMENTHOL DEHYDROGENASE"/>
    <property type="match status" value="1"/>
</dbReference>